<protein>
    <submittedName>
        <fullName evidence="2">Uncharacterized protein</fullName>
    </submittedName>
</protein>
<feature type="region of interest" description="Disordered" evidence="1">
    <location>
        <begin position="1088"/>
        <end position="1250"/>
    </location>
</feature>
<name>A0AAW0TEA2_SCYPA</name>
<feature type="region of interest" description="Disordered" evidence="1">
    <location>
        <begin position="813"/>
        <end position="855"/>
    </location>
</feature>
<feature type="compositionally biased region" description="Polar residues" evidence="1">
    <location>
        <begin position="1360"/>
        <end position="1369"/>
    </location>
</feature>
<feature type="compositionally biased region" description="Acidic residues" evidence="1">
    <location>
        <begin position="611"/>
        <end position="623"/>
    </location>
</feature>
<sequence length="1446" mass="155460">MAHAPCDARPPTPPTSPPPTDDEAFKHSAQKFVSYDRSQNVNREPKLGRASPAPGQRLYPSWPALADIHFIDSSSGSEEDGSECGRRRRGEGACEGGQEAGGEDVVLIHDEVCAAEKGSTSATVGGGEHAAASRRSCCHDGGRAAVVSAGGSGVCMMKHKGGPLVTAQDHGDHDKPHASMAASDAALQQQPSGSTTTMVTSTGGGGGGGAPLRSALKRAGQKSRGHRVCINEAKNECLEADYVIVVHEESEPQLVSIRAFDLSLAPAAPGVEQLTLSPPEGYKDCFTHAVHETIVDDSETDAGGDGLVEADAPRPHLPDLVTHRSPPTQLTVENVRHHDQLMQGREQDPSDPKVAKTGILKGGKLWKNGDGRKTKVRVEEEEAEEPRRSVRFSGRDEYSLLESLPLDKIPLDAANSAALARFMPKLRELGVLLGEPRHDWHLELSPIKPEAEGGAGAAEQEGLPEDKEKQPPPQMDDEQIKESMQRYDEMRRRIAAAEGRDNTSVCSDESKSSSDSQSSDSTMTETRIRRLENADVAHVAGGVMRTNSEVRRAIERNALRRSLIRFSEARKKDTNKNDKNDKGETSLLEKLKWLTASEDATNGNSEQKEEGMEEPNDEEDDGSQDLSKSMDPKVQETIAQYRKLAEMFNKTTSLRATDILVPGDVREWKLKADLFPSQARAVLEAEEEEVPEPHSGSTTPTVYQGIIPAVSLADLMTDEETDKLIYSGGVRYTREGTLPLEAQGEGEEAEGEQQVPPPTTSTAEARKQFLSQMASQAGTPHVSANGVTTLPGDRSSLASNSDSYTFEDIDEALHDDRSSSVPSSSQSSPRLSGKSDVDGASTTESGYSSNETNGELQLPINGLQALPIGGVDIDELAEFVRQDAGRMERLRRRYDAGELEDHGFSRRPSVRGIKPRFGSTTDLLKQMATQLAPPTMAQPGMAGSHMTWPYRDVGDEDSQPAQRRRASQNRVVLPALQEDILYTPTSDLSPQGVPPPPSSSTAPPAITLTHTKAPRVVHVYASTGDLRAPPPPRLSGPRESPPPDLIRPGGAPVPMRALTHSLSQPLPDTSGHGLMMVPQMPTPALTDPHMASCRRPASVHGHLPPDSLVMRGVPPPPSARPHSSLSHYPNPRVPVHYHSYEDPPQARPPYEGSHPPLTQRGSYPGTIPAPLGVHYQPQLVPPDAIGFPQPPPFGSQHSHSRPPPPVSSRDGPPYTRTLHSQVHPGPQTSSMVANPSQPHQCGPRQVRVAGGAADQACSPAWSHQQPHTHQTFAPPYPVSSHLSYTTPIVPESVMTSRPSGPPVGAPMGAPMRPIGPLIGPPIGPPIMNGGVSKLEGLRDERGVPEGASSSPRGPLDPQYPQHSSPTRDTSILHRHPPPPLNMTCARCARQGRSSSALDTPGEEPQSCIATPEGCQLVCPVQAGAASRRRCLTGHRRGWKKKCSFTH</sequence>
<feature type="region of interest" description="Disordered" evidence="1">
    <location>
        <begin position="450"/>
        <end position="480"/>
    </location>
</feature>
<feature type="compositionally biased region" description="Polar residues" evidence="1">
    <location>
        <begin position="840"/>
        <end position="855"/>
    </location>
</feature>
<gene>
    <name evidence="2" type="ORF">O3P69_016497</name>
</gene>
<feature type="region of interest" description="Disordered" evidence="1">
    <location>
        <begin position="570"/>
        <end position="633"/>
    </location>
</feature>
<feature type="region of interest" description="Disordered" evidence="1">
    <location>
        <begin position="743"/>
        <end position="762"/>
    </location>
</feature>
<feature type="region of interest" description="Disordered" evidence="1">
    <location>
        <begin position="496"/>
        <end position="526"/>
    </location>
</feature>
<evidence type="ECO:0000313" key="2">
    <source>
        <dbReference type="EMBL" id="KAK8385767.1"/>
    </source>
</evidence>
<feature type="compositionally biased region" description="Polar residues" evidence="1">
    <location>
        <begin position="1226"/>
        <end position="1239"/>
    </location>
</feature>
<dbReference type="Proteomes" id="UP001487740">
    <property type="component" value="Unassembled WGS sequence"/>
</dbReference>
<accession>A0AAW0TEA2</accession>
<feature type="region of interest" description="Disordered" evidence="1">
    <location>
        <begin position="984"/>
        <end position="1052"/>
    </location>
</feature>
<evidence type="ECO:0000313" key="3">
    <source>
        <dbReference type="Proteomes" id="UP001487740"/>
    </source>
</evidence>
<organism evidence="2 3">
    <name type="scientific">Scylla paramamosain</name>
    <name type="common">Mud crab</name>
    <dbReference type="NCBI Taxonomy" id="85552"/>
    <lineage>
        <taxon>Eukaryota</taxon>
        <taxon>Metazoa</taxon>
        <taxon>Ecdysozoa</taxon>
        <taxon>Arthropoda</taxon>
        <taxon>Crustacea</taxon>
        <taxon>Multicrustacea</taxon>
        <taxon>Malacostraca</taxon>
        <taxon>Eumalacostraca</taxon>
        <taxon>Eucarida</taxon>
        <taxon>Decapoda</taxon>
        <taxon>Pleocyemata</taxon>
        <taxon>Brachyura</taxon>
        <taxon>Eubrachyura</taxon>
        <taxon>Portunoidea</taxon>
        <taxon>Portunidae</taxon>
        <taxon>Portuninae</taxon>
        <taxon>Scylla</taxon>
    </lineage>
</organism>
<feature type="compositionally biased region" description="Pro residues" evidence="1">
    <location>
        <begin position="8"/>
        <end position="19"/>
    </location>
</feature>
<feature type="region of interest" description="Disordered" evidence="1">
    <location>
        <begin position="934"/>
        <end position="972"/>
    </location>
</feature>
<feature type="compositionally biased region" description="Low complexity" evidence="1">
    <location>
        <begin position="192"/>
        <end position="201"/>
    </location>
</feature>
<feature type="compositionally biased region" description="Pro residues" evidence="1">
    <location>
        <begin position="1028"/>
        <end position="1045"/>
    </location>
</feature>
<feature type="region of interest" description="Disordered" evidence="1">
    <location>
        <begin position="1"/>
        <end position="60"/>
    </location>
</feature>
<feature type="region of interest" description="Disordered" evidence="1">
    <location>
        <begin position="370"/>
        <end position="389"/>
    </location>
</feature>
<comment type="caution">
    <text evidence="2">The sequence shown here is derived from an EMBL/GenBank/DDBJ whole genome shotgun (WGS) entry which is preliminary data.</text>
</comment>
<feature type="compositionally biased region" description="Basic residues" evidence="1">
    <location>
        <begin position="215"/>
        <end position="225"/>
    </location>
</feature>
<feature type="compositionally biased region" description="Low complexity" evidence="1">
    <location>
        <begin position="819"/>
        <end position="834"/>
    </location>
</feature>
<proteinExistence type="predicted"/>
<feature type="region of interest" description="Disordered" evidence="1">
    <location>
        <begin position="773"/>
        <end position="801"/>
    </location>
</feature>
<reference evidence="2 3" key="1">
    <citation type="submission" date="2023-03" db="EMBL/GenBank/DDBJ databases">
        <title>High-quality genome of Scylla paramamosain provides insights in environmental adaptation.</title>
        <authorList>
            <person name="Zhang L."/>
        </authorList>
    </citation>
    <scope>NUCLEOTIDE SEQUENCE [LARGE SCALE GENOMIC DNA]</scope>
    <source>
        <strain evidence="2">LZ_2023a</strain>
        <tissue evidence="2">Muscle</tissue>
    </source>
</reference>
<dbReference type="EMBL" id="JARAKH010000032">
    <property type="protein sequence ID" value="KAK8385767.1"/>
    <property type="molecule type" value="Genomic_DNA"/>
</dbReference>
<feature type="region of interest" description="Disordered" evidence="1">
    <location>
        <begin position="72"/>
        <end position="99"/>
    </location>
</feature>
<feature type="region of interest" description="Disordered" evidence="1">
    <location>
        <begin position="1340"/>
        <end position="1371"/>
    </location>
</feature>
<feature type="compositionally biased region" description="Basic and acidic residues" evidence="1">
    <location>
        <begin position="570"/>
        <end position="592"/>
    </location>
</feature>
<evidence type="ECO:0000256" key="1">
    <source>
        <dbReference type="SAM" id="MobiDB-lite"/>
    </source>
</evidence>
<feature type="region of interest" description="Disordered" evidence="1">
    <location>
        <begin position="166"/>
        <end position="225"/>
    </location>
</feature>
<keyword evidence="3" id="KW-1185">Reference proteome</keyword>